<evidence type="ECO:0000313" key="2">
    <source>
        <dbReference type="EMBL" id="JAH38658.1"/>
    </source>
</evidence>
<reference evidence="2" key="2">
    <citation type="journal article" date="2015" name="Fish Shellfish Immunol.">
        <title>Early steps in the European eel (Anguilla anguilla)-Vibrio vulnificus interaction in the gills: Role of the RtxA13 toxin.</title>
        <authorList>
            <person name="Callol A."/>
            <person name="Pajuelo D."/>
            <person name="Ebbesson L."/>
            <person name="Teles M."/>
            <person name="MacKenzie S."/>
            <person name="Amaro C."/>
        </authorList>
    </citation>
    <scope>NUCLEOTIDE SEQUENCE</scope>
</reference>
<proteinExistence type="predicted"/>
<accession>A0A0E9SDQ9</accession>
<organism evidence="2">
    <name type="scientific">Anguilla anguilla</name>
    <name type="common">European freshwater eel</name>
    <name type="synonym">Muraena anguilla</name>
    <dbReference type="NCBI Taxonomy" id="7936"/>
    <lineage>
        <taxon>Eukaryota</taxon>
        <taxon>Metazoa</taxon>
        <taxon>Chordata</taxon>
        <taxon>Craniata</taxon>
        <taxon>Vertebrata</taxon>
        <taxon>Euteleostomi</taxon>
        <taxon>Actinopterygii</taxon>
        <taxon>Neopterygii</taxon>
        <taxon>Teleostei</taxon>
        <taxon>Anguilliformes</taxon>
        <taxon>Anguillidae</taxon>
        <taxon>Anguilla</taxon>
    </lineage>
</organism>
<reference evidence="2" key="1">
    <citation type="submission" date="2014-11" db="EMBL/GenBank/DDBJ databases">
        <authorList>
            <person name="Amaro Gonzalez C."/>
        </authorList>
    </citation>
    <scope>NUCLEOTIDE SEQUENCE</scope>
</reference>
<evidence type="ECO:0000256" key="1">
    <source>
        <dbReference type="SAM" id="MobiDB-lite"/>
    </source>
</evidence>
<protein>
    <submittedName>
        <fullName evidence="2">Uncharacterized protein</fullName>
    </submittedName>
</protein>
<feature type="compositionally biased region" description="Low complexity" evidence="1">
    <location>
        <begin position="64"/>
        <end position="79"/>
    </location>
</feature>
<name>A0A0E9SDQ9_ANGAN</name>
<dbReference type="AlphaFoldDB" id="A0A0E9SDQ9"/>
<dbReference type="EMBL" id="GBXM01069919">
    <property type="protein sequence ID" value="JAH38658.1"/>
    <property type="molecule type" value="Transcribed_RNA"/>
</dbReference>
<sequence length="92" mass="9421">MMRSYFGGGSLFSTCVRKVVQLPEKNLHLASFESRGGPVAFLFGGGQPSFSPSSSPSPAPPSSSSPLSSSSSSSSQFSSTLGSVSRSITVLL</sequence>
<feature type="region of interest" description="Disordered" evidence="1">
    <location>
        <begin position="48"/>
        <end position="92"/>
    </location>
</feature>
<feature type="compositionally biased region" description="Polar residues" evidence="1">
    <location>
        <begin position="80"/>
        <end position="92"/>
    </location>
</feature>